<dbReference type="InterPro" id="IPR001610">
    <property type="entry name" value="PAC"/>
</dbReference>
<dbReference type="SMART" id="SM00091">
    <property type="entry name" value="PAS"/>
    <property type="match status" value="3"/>
</dbReference>
<dbReference type="PANTHER" id="PTHR45138">
    <property type="entry name" value="REGULATORY COMPONENTS OF SENSORY TRANSDUCTION SYSTEM"/>
    <property type="match status" value="1"/>
</dbReference>
<dbReference type="InterPro" id="IPR000160">
    <property type="entry name" value="GGDEF_dom"/>
</dbReference>
<dbReference type="PROSITE" id="PS50887">
    <property type="entry name" value="GGDEF"/>
    <property type="match status" value="1"/>
</dbReference>
<evidence type="ECO:0000259" key="6">
    <source>
        <dbReference type="PROSITE" id="PS50887"/>
    </source>
</evidence>
<protein>
    <recommendedName>
        <fullName evidence="2">diguanylate cyclase</fullName>
        <ecNumber evidence="2">2.7.7.65</ecNumber>
    </recommendedName>
</protein>
<dbReference type="Pfam" id="PF08447">
    <property type="entry name" value="PAS_3"/>
    <property type="match status" value="3"/>
</dbReference>
<accession>A0A451GEP2</accession>
<dbReference type="InterPro" id="IPR013655">
    <property type="entry name" value="PAS_fold_3"/>
</dbReference>
<dbReference type="InterPro" id="IPR050469">
    <property type="entry name" value="Diguanylate_Cyclase"/>
</dbReference>
<dbReference type="SMART" id="SM00086">
    <property type="entry name" value="PAC"/>
    <property type="match status" value="3"/>
</dbReference>
<dbReference type="EMBL" id="RSFE01000003">
    <property type="protein sequence ID" value="RWU11561.1"/>
    <property type="molecule type" value="Genomic_DNA"/>
</dbReference>
<keyword evidence="8" id="KW-1185">Reference proteome</keyword>
<dbReference type="Gene3D" id="2.10.70.100">
    <property type="match status" value="1"/>
</dbReference>
<dbReference type="CDD" id="cd00130">
    <property type="entry name" value="PAS"/>
    <property type="match status" value="3"/>
</dbReference>
<feature type="domain" description="PAC" evidence="5">
    <location>
        <begin position="350"/>
        <end position="400"/>
    </location>
</feature>
<dbReference type="SMART" id="SM00267">
    <property type="entry name" value="GGDEF"/>
    <property type="match status" value="1"/>
</dbReference>
<dbReference type="Gene3D" id="3.30.70.270">
    <property type="match status" value="1"/>
</dbReference>
<reference evidence="7 8" key="1">
    <citation type="submission" date="2018-12" db="EMBL/GenBank/DDBJ databases">
        <authorList>
            <person name="Li A."/>
            <person name="Zhang M."/>
            <person name="Zhu H."/>
        </authorList>
    </citation>
    <scope>NUCLEOTIDE SEQUENCE [LARGE SCALE GENOMIC DNA]</scope>
    <source>
        <strain evidence="7 8">R04H25</strain>
    </source>
</reference>
<proteinExistence type="predicted"/>
<dbReference type="InterPro" id="IPR029787">
    <property type="entry name" value="Nucleotide_cyclase"/>
</dbReference>
<dbReference type="NCBIfam" id="TIGR00254">
    <property type="entry name" value="GGDEF"/>
    <property type="match status" value="1"/>
</dbReference>
<dbReference type="GO" id="GO:0052621">
    <property type="term" value="F:diguanylate cyclase activity"/>
    <property type="evidence" value="ECO:0007669"/>
    <property type="project" value="UniProtKB-EC"/>
</dbReference>
<dbReference type="Proteomes" id="UP000288789">
    <property type="component" value="Unassembled WGS sequence"/>
</dbReference>
<dbReference type="Pfam" id="PF00990">
    <property type="entry name" value="GGDEF"/>
    <property type="match status" value="1"/>
</dbReference>
<feature type="domain" description="PAS" evidence="4">
    <location>
        <begin position="48"/>
        <end position="94"/>
    </location>
</feature>
<dbReference type="SUPFAM" id="SSF55785">
    <property type="entry name" value="PYP-like sensor domain (PAS domain)"/>
    <property type="match status" value="3"/>
</dbReference>
<dbReference type="FunFam" id="3.30.70.270:FF:000001">
    <property type="entry name" value="Diguanylate cyclase domain protein"/>
    <property type="match status" value="1"/>
</dbReference>
<feature type="domain" description="PAS" evidence="4">
    <location>
        <begin position="145"/>
        <end position="221"/>
    </location>
</feature>
<feature type="domain" description="GGDEF" evidence="6">
    <location>
        <begin position="431"/>
        <end position="563"/>
    </location>
</feature>
<comment type="caution">
    <text evidence="7">The sequence shown here is derived from an EMBL/GenBank/DDBJ whole genome shotgun (WGS) entry which is preliminary data.</text>
</comment>
<dbReference type="InterPro" id="IPR043128">
    <property type="entry name" value="Rev_trsase/Diguanyl_cyclase"/>
</dbReference>
<evidence type="ECO:0000313" key="7">
    <source>
        <dbReference type="EMBL" id="RWU11561.1"/>
    </source>
</evidence>
<comment type="cofactor">
    <cofactor evidence="1">
        <name>Mg(2+)</name>
        <dbReference type="ChEBI" id="CHEBI:18420"/>
    </cofactor>
</comment>
<evidence type="ECO:0000256" key="2">
    <source>
        <dbReference type="ARBA" id="ARBA00012528"/>
    </source>
</evidence>
<evidence type="ECO:0000259" key="5">
    <source>
        <dbReference type="PROSITE" id="PS50113"/>
    </source>
</evidence>
<dbReference type="InterPro" id="IPR000014">
    <property type="entry name" value="PAS"/>
</dbReference>
<evidence type="ECO:0000256" key="1">
    <source>
        <dbReference type="ARBA" id="ARBA00001946"/>
    </source>
</evidence>
<name>A0A451GEP2_9GAMM</name>
<dbReference type="PROSITE" id="PS50112">
    <property type="entry name" value="PAS"/>
    <property type="match status" value="2"/>
</dbReference>
<feature type="domain" description="PAC" evidence="5">
    <location>
        <begin position="98"/>
        <end position="151"/>
    </location>
</feature>
<dbReference type="AlphaFoldDB" id="A0A451GEP2"/>
<evidence type="ECO:0000313" key="8">
    <source>
        <dbReference type="Proteomes" id="UP000288789"/>
    </source>
</evidence>
<sequence length="564" mass="64496">MPIKDLTERYSNLTAAQLRERLYCLETVVSKSKIGVWQLCVATGKLSVNQYFAELLGLTWHPELALTFDDVLKIIHPDDRQSAKNQFKQYLAGKNRDFEVEFRVQFADGSWHWVRDIGAVVTLQADGQAEKIVGSWFDVNDMVESSQRLRKITRTIPGVIYEFELYPDGSMRFPYSSEGISDIAGVSPEQIRDDASVLFSLIHPDDISKVQHSILESAQSLTEWFCEYRLIKGDSERWLTGYAVPERDDASGVVRWYGQIVDTTADKELELELLESKITLEKAQELGNIGYWRADLTTGELAWSDEIFRIFGLDKEHVKPTIEVFDRAIYPDDFKAVKASMERARESGIHDVEHRIVRADGEIRWVHELAGFRGDDSRDVMIGTIRDVTEQKLYQRELERLNVTDELTKVNNRRFFIASLERELKSIVAASRICVAIVDIDYFKIINDQYGHAEGDLVLKTVSAFINEQLRPGDVFARIGGEEFALLLHRVEGADAKRRLNAIRQLISELAFCHNGESYQVTATIGMTMLNPQDTRDDVLHRADEALYRGKRDGRNCVVWSEVD</sequence>
<organism evidence="7 8">
    <name type="scientific">Pseudidiomarina gelatinasegens</name>
    <dbReference type="NCBI Taxonomy" id="2487740"/>
    <lineage>
        <taxon>Bacteria</taxon>
        <taxon>Pseudomonadati</taxon>
        <taxon>Pseudomonadota</taxon>
        <taxon>Gammaproteobacteria</taxon>
        <taxon>Alteromonadales</taxon>
        <taxon>Idiomarinaceae</taxon>
        <taxon>Pseudidiomarina</taxon>
    </lineage>
</organism>
<dbReference type="CDD" id="cd01949">
    <property type="entry name" value="GGDEF"/>
    <property type="match status" value="1"/>
</dbReference>
<dbReference type="NCBIfam" id="TIGR00229">
    <property type="entry name" value="sensory_box"/>
    <property type="match status" value="2"/>
</dbReference>
<dbReference type="Gene3D" id="3.30.450.20">
    <property type="entry name" value="PAS domain"/>
    <property type="match status" value="3"/>
</dbReference>
<comment type="catalytic activity">
    <reaction evidence="3">
        <text>2 GTP = 3',3'-c-di-GMP + 2 diphosphate</text>
        <dbReference type="Rhea" id="RHEA:24898"/>
        <dbReference type="ChEBI" id="CHEBI:33019"/>
        <dbReference type="ChEBI" id="CHEBI:37565"/>
        <dbReference type="ChEBI" id="CHEBI:58805"/>
        <dbReference type="EC" id="2.7.7.65"/>
    </reaction>
</comment>
<dbReference type="EC" id="2.7.7.65" evidence="2"/>
<gene>
    <name evidence="7" type="ORF">EGC76_04665</name>
</gene>
<dbReference type="SUPFAM" id="SSF55073">
    <property type="entry name" value="Nucleotide cyclase"/>
    <property type="match status" value="1"/>
</dbReference>
<evidence type="ECO:0000259" key="4">
    <source>
        <dbReference type="PROSITE" id="PS50112"/>
    </source>
</evidence>
<dbReference type="InterPro" id="IPR000700">
    <property type="entry name" value="PAS-assoc_C"/>
</dbReference>
<dbReference type="InterPro" id="IPR035965">
    <property type="entry name" value="PAS-like_dom_sf"/>
</dbReference>
<dbReference type="PANTHER" id="PTHR45138:SF9">
    <property type="entry name" value="DIGUANYLATE CYCLASE DGCM-RELATED"/>
    <property type="match status" value="1"/>
</dbReference>
<dbReference type="RefSeq" id="WP_128351850.1">
    <property type="nucleotide sequence ID" value="NZ_RSFE01000003.1"/>
</dbReference>
<dbReference type="PROSITE" id="PS50113">
    <property type="entry name" value="PAC"/>
    <property type="match status" value="2"/>
</dbReference>
<evidence type="ECO:0000256" key="3">
    <source>
        <dbReference type="ARBA" id="ARBA00034247"/>
    </source>
</evidence>
<dbReference type="OrthoDB" id="5620448at2"/>